<gene>
    <name evidence="4" type="ORF">ERX27_07680</name>
</gene>
<dbReference type="InterPro" id="IPR000979">
    <property type="entry name" value="Phosphodiesterase_MJ0936/Vps29"/>
</dbReference>
<evidence type="ECO:0000256" key="1">
    <source>
        <dbReference type="ARBA" id="ARBA00008950"/>
    </source>
</evidence>
<dbReference type="AlphaFoldDB" id="A0A4V3BDC0"/>
<dbReference type="InterPro" id="IPR024654">
    <property type="entry name" value="Calcineurin-like_PHP_lpxH"/>
</dbReference>
<dbReference type="NCBIfam" id="TIGR00040">
    <property type="entry name" value="yfcE"/>
    <property type="match status" value="1"/>
</dbReference>
<evidence type="ECO:0000313" key="5">
    <source>
        <dbReference type="Proteomes" id="UP000295310"/>
    </source>
</evidence>
<comment type="caution">
    <text evidence="4">The sequence shown here is derived from an EMBL/GenBank/DDBJ whole genome shotgun (WGS) entry which is preliminary data.</text>
</comment>
<evidence type="ECO:0000259" key="3">
    <source>
        <dbReference type="Pfam" id="PF12850"/>
    </source>
</evidence>
<dbReference type="GO" id="GO:0046872">
    <property type="term" value="F:metal ion binding"/>
    <property type="evidence" value="ECO:0007669"/>
    <property type="project" value="UniProtKB-KW"/>
</dbReference>
<evidence type="ECO:0000256" key="2">
    <source>
        <dbReference type="RuleBase" id="RU362039"/>
    </source>
</evidence>
<dbReference type="PANTHER" id="PTHR11124">
    <property type="entry name" value="VACUOLAR SORTING PROTEIN VPS29"/>
    <property type="match status" value="1"/>
</dbReference>
<dbReference type="EC" id="3.1.4.-" evidence="2"/>
<organism evidence="4 5">
    <name type="scientific">Macrococcus brunensis</name>
    <dbReference type="NCBI Taxonomy" id="198483"/>
    <lineage>
        <taxon>Bacteria</taxon>
        <taxon>Bacillati</taxon>
        <taxon>Bacillota</taxon>
        <taxon>Bacilli</taxon>
        <taxon>Bacillales</taxon>
        <taxon>Staphylococcaceae</taxon>
        <taxon>Macrococcus</taxon>
    </lineage>
</organism>
<evidence type="ECO:0000313" key="4">
    <source>
        <dbReference type="EMBL" id="TDL96725.1"/>
    </source>
</evidence>
<proteinExistence type="inferred from homology"/>
<comment type="cofactor">
    <cofactor evidence="2">
        <name>a divalent metal cation</name>
        <dbReference type="ChEBI" id="CHEBI:60240"/>
    </cofactor>
</comment>
<sequence>MMKWVVVSDNHGMTNILTDIKSIHHDADYYIHLGDSEFTRENPEIRDYVAVMGNCDGPWFDKTAVIEDKQGAFLTHGHLYSVNAGREQLAEAAEAAGCRFAFYGHTHVRKIEEIDGIICINPGSIAQSRSEEPETYLVIEDDLLTFYDQQHRIYAKEQLKG</sequence>
<keyword evidence="2" id="KW-0479">Metal-binding</keyword>
<dbReference type="GO" id="GO:0016787">
    <property type="term" value="F:hydrolase activity"/>
    <property type="evidence" value="ECO:0007669"/>
    <property type="project" value="UniProtKB-UniRule"/>
</dbReference>
<dbReference type="OrthoDB" id="9800565at2"/>
<feature type="domain" description="Calcineurin-like phosphoesterase" evidence="3">
    <location>
        <begin position="2"/>
        <end position="140"/>
    </location>
</feature>
<accession>A0A4V3BDC0</accession>
<dbReference type="Gene3D" id="3.60.21.10">
    <property type="match status" value="1"/>
</dbReference>
<name>A0A4V3BDC0_9STAP</name>
<keyword evidence="5" id="KW-1185">Reference proteome</keyword>
<comment type="similarity">
    <text evidence="1 2">Belongs to the metallophosphoesterase superfamily. YfcE family.</text>
</comment>
<dbReference type="InterPro" id="IPR029052">
    <property type="entry name" value="Metallo-depent_PP-like"/>
</dbReference>
<dbReference type="EMBL" id="SCWA01000012">
    <property type="protein sequence ID" value="TDL96725.1"/>
    <property type="molecule type" value="Genomic_DNA"/>
</dbReference>
<dbReference type="SUPFAM" id="SSF56300">
    <property type="entry name" value="Metallo-dependent phosphatases"/>
    <property type="match status" value="1"/>
</dbReference>
<dbReference type="Proteomes" id="UP000295310">
    <property type="component" value="Unassembled WGS sequence"/>
</dbReference>
<dbReference type="Pfam" id="PF12850">
    <property type="entry name" value="Metallophos_2"/>
    <property type="match status" value="1"/>
</dbReference>
<protein>
    <recommendedName>
        <fullName evidence="2">Phosphoesterase</fullName>
        <ecNumber evidence="2">3.1.4.-</ecNumber>
    </recommendedName>
</protein>
<reference evidence="4 5" key="1">
    <citation type="submission" date="2019-01" db="EMBL/GenBank/DDBJ databases">
        <title>Draft genome sequences of the type strains of six Macrococcus species.</title>
        <authorList>
            <person name="Mazhar S."/>
            <person name="Altermann E."/>
            <person name="Hill C."/>
            <person name="Mcauliffe O."/>
        </authorList>
    </citation>
    <scope>NUCLEOTIDE SEQUENCE [LARGE SCALE GENOMIC DNA]</scope>
    <source>
        <strain evidence="4 5">CCM4811</strain>
    </source>
</reference>